<evidence type="ECO:0000256" key="1">
    <source>
        <dbReference type="SAM" id="SignalP"/>
    </source>
</evidence>
<keyword evidence="1" id="KW-0732">Signal</keyword>
<organism evidence="2 5">
    <name type="scientific">Phytophthora cactorum</name>
    <dbReference type="NCBI Taxonomy" id="29920"/>
    <lineage>
        <taxon>Eukaryota</taxon>
        <taxon>Sar</taxon>
        <taxon>Stramenopiles</taxon>
        <taxon>Oomycota</taxon>
        <taxon>Peronosporomycetes</taxon>
        <taxon>Peronosporales</taxon>
        <taxon>Peronosporaceae</taxon>
        <taxon>Phytophthora</taxon>
    </lineage>
</organism>
<dbReference type="EMBL" id="RCML01000551">
    <property type="protein sequence ID" value="KAG2974025.1"/>
    <property type="molecule type" value="Genomic_DNA"/>
</dbReference>
<dbReference type="Proteomes" id="UP000697107">
    <property type="component" value="Unassembled WGS sequence"/>
</dbReference>
<dbReference type="EMBL" id="RCMK01000519">
    <property type="protein sequence ID" value="KAG2924095.1"/>
    <property type="molecule type" value="Genomic_DNA"/>
</dbReference>
<evidence type="ECO:0008006" key="6">
    <source>
        <dbReference type="Google" id="ProtNLM"/>
    </source>
</evidence>
<evidence type="ECO:0000313" key="2">
    <source>
        <dbReference type="EMBL" id="KAG2906937.1"/>
    </source>
</evidence>
<accession>A0A8T1K6R2</accession>
<sequence>MLLLLLLLSTDEIATTGMSSAGSVSANVDPEAAITASTSPHLMEAASLTLGIIAISGGDRAIVC</sequence>
<comment type="caution">
    <text evidence="2">The sequence shown here is derived from an EMBL/GenBank/DDBJ whole genome shotgun (WGS) entry which is preliminary data.</text>
</comment>
<protein>
    <recommendedName>
        <fullName evidence="6">Secreted protein</fullName>
    </recommendedName>
</protein>
<dbReference type="Proteomes" id="UP000774804">
    <property type="component" value="Unassembled WGS sequence"/>
</dbReference>
<proteinExistence type="predicted"/>
<dbReference type="EMBL" id="RCMI01000526">
    <property type="protein sequence ID" value="KAG2906937.1"/>
    <property type="molecule type" value="Genomic_DNA"/>
</dbReference>
<dbReference type="Proteomes" id="UP000736787">
    <property type="component" value="Unassembled WGS sequence"/>
</dbReference>
<evidence type="ECO:0000313" key="3">
    <source>
        <dbReference type="EMBL" id="KAG2924095.1"/>
    </source>
</evidence>
<feature type="signal peptide" evidence="1">
    <location>
        <begin position="1"/>
        <end position="17"/>
    </location>
</feature>
<gene>
    <name evidence="2" type="ORF">PC115_g14105</name>
    <name evidence="3" type="ORF">PC117_g15485</name>
    <name evidence="4" type="ORF">PC118_g14777</name>
</gene>
<name>A0A8T1K6R2_9STRA</name>
<reference evidence="2" key="1">
    <citation type="submission" date="2018-10" db="EMBL/GenBank/DDBJ databases">
        <title>Effector identification in a new, highly contiguous assembly of the strawberry crown rot pathogen Phytophthora cactorum.</title>
        <authorList>
            <person name="Armitage A.D."/>
            <person name="Nellist C.F."/>
            <person name="Bates H."/>
            <person name="Vickerstaff R.J."/>
            <person name="Harrison R.J."/>
        </authorList>
    </citation>
    <scope>NUCLEOTIDE SEQUENCE</scope>
    <source>
        <strain evidence="2">4032</strain>
        <strain evidence="3">4040</strain>
        <strain evidence="4">P415</strain>
    </source>
</reference>
<evidence type="ECO:0000313" key="5">
    <source>
        <dbReference type="Proteomes" id="UP000774804"/>
    </source>
</evidence>
<evidence type="ECO:0000313" key="4">
    <source>
        <dbReference type="EMBL" id="KAG2974025.1"/>
    </source>
</evidence>
<feature type="chain" id="PRO_5044157304" description="Secreted protein" evidence="1">
    <location>
        <begin position="18"/>
        <end position="64"/>
    </location>
</feature>
<dbReference type="AlphaFoldDB" id="A0A8T1K6R2"/>